<evidence type="ECO:0000313" key="3">
    <source>
        <dbReference type="Proteomes" id="UP001642464"/>
    </source>
</evidence>
<dbReference type="InterPro" id="IPR005046">
    <property type="entry name" value="DUF285"/>
</dbReference>
<proteinExistence type="predicted"/>
<comment type="caution">
    <text evidence="2">The sequence shown here is derived from an EMBL/GenBank/DDBJ whole genome shotgun (WGS) entry which is preliminary data.</text>
</comment>
<evidence type="ECO:0000256" key="1">
    <source>
        <dbReference type="SAM" id="Phobius"/>
    </source>
</evidence>
<evidence type="ECO:0000313" key="2">
    <source>
        <dbReference type="EMBL" id="CAK9030817.1"/>
    </source>
</evidence>
<keyword evidence="1" id="KW-0472">Membrane</keyword>
<dbReference type="InterPro" id="IPR011889">
    <property type="entry name" value="Liste_lipo_26"/>
</dbReference>
<dbReference type="NCBIfam" id="TIGR02167">
    <property type="entry name" value="Liste_lipo_26"/>
    <property type="match status" value="7"/>
</dbReference>
<name>A0ABP0KXV3_9DINO</name>
<keyword evidence="1" id="KW-1133">Transmembrane helix</keyword>
<accession>A0ABP0KXV3</accession>
<protein>
    <submittedName>
        <fullName evidence="2">Uncharacterized protein</fullName>
    </submittedName>
</protein>
<organism evidence="2 3">
    <name type="scientific">Durusdinium trenchii</name>
    <dbReference type="NCBI Taxonomy" id="1381693"/>
    <lineage>
        <taxon>Eukaryota</taxon>
        <taxon>Sar</taxon>
        <taxon>Alveolata</taxon>
        <taxon>Dinophyceae</taxon>
        <taxon>Suessiales</taxon>
        <taxon>Symbiodiniaceae</taxon>
        <taxon>Durusdinium</taxon>
    </lineage>
</organism>
<keyword evidence="3" id="KW-1185">Reference proteome</keyword>
<reference evidence="2 3" key="1">
    <citation type="submission" date="2024-02" db="EMBL/GenBank/DDBJ databases">
        <authorList>
            <person name="Chen Y."/>
            <person name="Shah S."/>
            <person name="Dougan E. K."/>
            <person name="Thang M."/>
            <person name="Chan C."/>
        </authorList>
    </citation>
    <scope>NUCLEOTIDE SEQUENCE [LARGE SCALE GENOMIC DNA]</scope>
</reference>
<keyword evidence="1" id="KW-0812">Transmembrane</keyword>
<gene>
    <name evidence="2" type="ORF">SCF082_LOCUS19365</name>
</gene>
<dbReference type="EMBL" id="CAXAMM010013225">
    <property type="protein sequence ID" value="CAK9030817.1"/>
    <property type="molecule type" value="Genomic_DNA"/>
</dbReference>
<dbReference type="Proteomes" id="UP001642464">
    <property type="component" value="Unassembled WGS sequence"/>
</dbReference>
<dbReference type="Pfam" id="PF03382">
    <property type="entry name" value="DUF285"/>
    <property type="match status" value="5"/>
</dbReference>
<feature type="transmembrane region" description="Helical" evidence="1">
    <location>
        <begin position="858"/>
        <end position="879"/>
    </location>
</feature>
<sequence length="1402" mass="157382">MHKMFFKASSFNEPIDAWYTGNVRDMKGMFGYAAKFNQPIGSWNTSEVVDMSFLFYGATSFDRPIGAWDTSNVENMRNMFSIAVTFNQSIGSWKTSAVKDMQQMFYGASSFDQPIGAWDTGNVRHMNSMFYNAAKFNQPIGSWNTSAVTDMSFLFYGATSFDQPIGAWETGKVRDMNSMFYNAAKFNQPIGSWNTSAVTDMSWLFYGATSFDQPIGAWDSSSVRNIKAMFYNAAKFNQPIGSWNTSKVTDMPYMFRGAASFDQPIGSWNTGKVRDMSFLFYGASSFDQPIGAWDTGNVRTMNGMFYNAAKFNQPIGSWNTSEVVDMKGMFYGASSFDQPIGAWDTSNVENMRNMFSIAVAFNQSMGSWKTSAVENMEQMFYGASSFDQPIGAWDTGNVRTMKDMFYNAAKFNQPIGSWNTSAVGDMSFLFSGASSFDQPIGAWETGKVRDMKAMFAYAAKFNQPIGSWNTSAVTDMSSMFIAADSFNQPIGGWDTSQVNDMSYMFERTVAFDRPLNHWETKAVTNFSGMFFRASSFNQPVGLWDTSAATDMYRMFAGAQHFDQSVSTWNLTSIPDAQAMAEAFTGSGMSTCVLRLSSEASGLPPSIRQTWQYQLCPGCPCQNTNLACVDEACRPVNSGFIELGRGAWDDRNASLTTAVGFRACVERCKDLECGAFLLEDSGRCWLMDDMNDQSELSLIGGHGRSYLAFRRASCRTFSCLEGTTRATTSLNASAATATVTAASCCRCAARKEVPIRSKEPDLECQSCAAGQAPKDDRCEACGGYQEAHSGSERDRVSMTYDYDGGATWPLSLAVALPKLVLCDVKIALLERACAPDQYSDGDMCRSCSFPLLLLDNTCVWWHLVLIIFLLALSSGIIFLLQHMAKRHRRKRADTRQEEVSQILQEFEDELWDEKPETLNRFMMALSSFGWSCGQVSERAQEIRARHSSHAGVSLAYLMGDFARLAYDWSGEENPTFLRLKEVFWQGDEKLGSNIRCPRDGRPGCALVDWLPREHRRLQTHFMSWSWKYSLQQLQSAMEMWRSTRTLEFEDIFFYMCFCVNNQFRIIVEGSATGSDNLEEVFQTNLRRIGQVVAVLDTWEEPVYLQRVWTIYEQYVACSLQVPVTFVMPEDAAASLSKQISRGDAGIEEVTQSLCDVDVAAARAFDPRDEQKVGFDQVNQHVKDAMIQWICVVVREKFQRLINRADREDASESSAMVALLWLRCWLCMLLSGVYGSHFSTRAELRDALLQRLGFLPRRPGTWNTTSVQTMRKMFYKASSFNEPIDLWITVAVVDMMEDMFSGASSFDQPIGAWDTGNVRTMNASSFDQPIGAWDTGKVKLLIGNWCFHCSAVPLWPLSGDSIKLRCIDPDNLPDPTWRCSPDSSVEEPIHQMNMLHAIVTRLGS</sequence>